<name>A0A7R9YS28_9CHLO</name>
<sequence>MTLGRPERFVAFVEWLLRGRLLIEGPPDKNLLGASHMYHLMLSSGMFAELPTNQPVYVGRLEEIRSNWPHMLRVVGLAERDGPLPPGPDMSLCQHESSGDPHNTTAAAKAALAADSRLLRALCWVLLPDFAVFGYPLPRACAHMGLRRDGWPVTNVTSAAASSSNMYVFESVDGNEAENLAYSELPPAPDERWQVASGM</sequence>
<gene>
    <name evidence="1" type="ORF">CEUR00632_LOCUS2136</name>
</gene>
<accession>A0A7R9YS28</accession>
<protein>
    <submittedName>
        <fullName evidence="1">Uncharacterized protein</fullName>
    </submittedName>
</protein>
<reference evidence="1" key="1">
    <citation type="submission" date="2021-01" db="EMBL/GenBank/DDBJ databases">
        <authorList>
            <person name="Corre E."/>
            <person name="Pelletier E."/>
            <person name="Niang G."/>
            <person name="Scheremetjew M."/>
            <person name="Finn R."/>
            <person name="Kale V."/>
            <person name="Holt S."/>
            <person name="Cochrane G."/>
            <person name="Meng A."/>
            <person name="Brown T."/>
            <person name="Cohen L."/>
        </authorList>
    </citation>
    <scope>NUCLEOTIDE SEQUENCE</scope>
    <source>
        <strain evidence="1">CCMP219</strain>
    </source>
</reference>
<proteinExistence type="predicted"/>
<dbReference type="EMBL" id="HBEC01004677">
    <property type="protein sequence ID" value="CAD8282101.1"/>
    <property type="molecule type" value="Transcribed_RNA"/>
</dbReference>
<evidence type="ECO:0000313" key="1">
    <source>
        <dbReference type="EMBL" id="CAD8282101.1"/>
    </source>
</evidence>
<dbReference type="AlphaFoldDB" id="A0A7R9YS28"/>
<organism evidence="1">
    <name type="scientific">Chlamydomonas euryale</name>
    <dbReference type="NCBI Taxonomy" id="1486919"/>
    <lineage>
        <taxon>Eukaryota</taxon>
        <taxon>Viridiplantae</taxon>
        <taxon>Chlorophyta</taxon>
        <taxon>core chlorophytes</taxon>
        <taxon>Chlorophyceae</taxon>
        <taxon>CS clade</taxon>
        <taxon>Chlamydomonadales</taxon>
        <taxon>Chlamydomonadaceae</taxon>
        <taxon>Chlamydomonas</taxon>
    </lineage>
</organism>